<dbReference type="RefSeq" id="WP_106058564.1">
    <property type="nucleotide sequence ID" value="NZ_PVXQ01000004.1"/>
</dbReference>
<keyword evidence="9 13" id="KW-0560">Oxidoreductase</keyword>
<dbReference type="Pfam" id="PF00890">
    <property type="entry name" value="FAD_binding_2"/>
    <property type="match status" value="1"/>
</dbReference>
<gene>
    <name evidence="13" type="primary">nadB_1</name>
    <name evidence="13" type="ORF">CLVI_05250</name>
</gene>
<evidence type="ECO:0000256" key="5">
    <source>
        <dbReference type="ARBA" id="ARBA00021901"/>
    </source>
</evidence>
<evidence type="ECO:0000259" key="12">
    <source>
        <dbReference type="Pfam" id="PF00890"/>
    </source>
</evidence>
<organism evidence="13 14">
    <name type="scientific">Clostridium vincentii</name>
    <dbReference type="NCBI Taxonomy" id="52704"/>
    <lineage>
        <taxon>Bacteria</taxon>
        <taxon>Bacillati</taxon>
        <taxon>Bacillota</taxon>
        <taxon>Clostridia</taxon>
        <taxon>Eubacteriales</taxon>
        <taxon>Clostridiaceae</taxon>
        <taxon>Clostridium</taxon>
    </lineage>
</organism>
<sequence>MIKTCDVLIAGTGVSGVYSALNLKENLKILLISKEGLRDCNSYLAQGGISTALNRDDIEPYIKDTLIAGNYKNDKEAVEVLVRESRSNIERLIKYNVPFDRTEKNTLQYTREGAHSTFRIAHIKDQTGKYIMEALYKELEKRSNIEILEECTLVDIIKKDNKCLGGICNYKGEEIQVHAKSTLLATGGLGGLFTSTTNFSSLTGDGISIALKNNVAIKDINYLQLHPTVLYEKFSSGKRLLLSESLRGEGGKIKNLKSQEFVDSLKPRDIVSKAILNEIDKTPDTPFVYLDLTHINKDYLIKRFPFLYNECLKRGYHMEKDLLPISPAHHYAMGGIKVNLSAQTSLPNLYAVGETACTGVHGNNRLASNSLLEGVVFGYRCAQKINSDLYFSNSSNYPTKEDLVEYLKEKVDENYAKLFNC</sequence>
<dbReference type="AlphaFoldDB" id="A0A2T0BJ24"/>
<evidence type="ECO:0000256" key="3">
    <source>
        <dbReference type="ARBA" id="ARBA00008562"/>
    </source>
</evidence>
<dbReference type="EMBL" id="PVXQ01000004">
    <property type="protein sequence ID" value="PRR83871.1"/>
    <property type="molecule type" value="Genomic_DNA"/>
</dbReference>
<evidence type="ECO:0000256" key="4">
    <source>
        <dbReference type="ARBA" id="ARBA00012173"/>
    </source>
</evidence>
<dbReference type="InterPro" id="IPR027477">
    <property type="entry name" value="Succ_DH/fumarate_Rdtase_cat_sf"/>
</dbReference>
<evidence type="ECO:0000256" key="2">
    <source>
        <dbReference type="ARBA" id="ARBA00004950"/>
    </source>
</evidence>
<protein>
    <recommendedName>
        <fullName evidence="5">L-aspartate oxidase</fullName>
        <ecNumber evidence="4">1.4.3.16</ecNumber>
    </recommendedName>
    <alternativeName>
        <fullName evidence="10">Quinolinate synthase B</fullName>
    </alternativeName>
</protein>
<dbReference type="SUPFAM" id="SSF56425">
    <property type="entry name" value="Succinate dehydrogenase/fumarate reductase flavoprotein, catalytic domain"/>
    <property type="match status" value="1"/>
</dbReference>
<proteinExistence type="inferred from homology"/>
<keyword evidence="14" id="KW-1185">Reference proteome</keyword>
<evidence type="ECO:0000256" key="9">
    <source>
        <dbReference type="ARBA" id="ARBA00023002"/>
    </source>
</evidence>
<evidence type="ECO:0000256" key="8">
    <source>
        <dbReference type="ARBA" id="ARBA00022827"/>
    </source>
</evidence>
<dbReference type="EC" id="1.4.3.16" evidence="4"/>
<dbReference type="InterPro" id="IPR003953">
    <property type="entry name" value="FAD-dep_OxRdtase_2_FAD-bd"/>
</dbReference>
<dbReference type="PANTHER" id="PTHR42716:SF2">
    <property type="entry name" value="L-ASPARTATE OXIDASE, CHLOROPLASTIC"/>
    <property type="match status" value="1"/>
</dbReference>
<feature type="domain" description="FAD-dependent oxidoreductase 2 FAD-binding" evidence="12">
    <location>
        <begin position="6"/>
        <end position="371"/>
    </location>
</feature>
<dbReference type="GO" id="GO:0033765">
    <property type="term" value="F:steroid dehydrogenase activity, acting on the CH-CH group of donors"/>
    <property type="evidence" value="ECO:0007669"/>
    <property type="project" value="UniProtKB-ARBA"/>
</dbReference>
<dbReference type="InterPro" id="IPR005288">
    <property type="entry name" value="NadB"/>
</dbReference>
<dbReference type="PANTHER" id="PTHR42716">
    <property type="entry name" value="L-ASPARTATE OXIDASE"/>
    <property type="match status" value="1"/>
</dbReference>
<dbReference type="SUPFAM" id="SSF51905">
    <property type="entry name" value="FAD/NAD(P)-binding domain"/>
    <property type="match status" value="1"/>
</dbReference>
<comment type="cofactor">
    <cofactor evidence="1">
        <name>FAD</name>
        <dbReference type="ChEBI" id="CHEBI:57692"/>
    </cofactor>
</comment>
<dbReference type="GO" id="GO:0034628">
    <property type="term" value="P:'de novo' NAD+ biosynthetic process from L-aspartate"/>
    <property type="evidence" value="ECO:0007669"/>
    <property type="project" value="TreeGrafter"/>
</dbReference>
<dbReference type="NCBIfam" id="NF004820">
    <property type="entry name" value="PRK06175.1"/>
    <property type="match status" value="1"/>
</dbReference>
<evidence type="ECO:0000256" key="11">
    <source>
        <dbReference type="ARBA" id="ARBA00048305"/>
    </source>
</evidence>
<dbReference type="Gene3D" id="3.50.50.60">
    <property type="entry name" value="FAD/NAD(P)-binding domain"/>
    <property type="match status" value="1"/>
</dbReference>
<evidence type="ECO:0000256" key="6">
    <source>
        <dbReference type="ARBA" id="ARBA00022630"/>
    </source>
</evidence>
<dbReference type="OrthoDB" id="9806724at2"/>
<accession>A0A2T0BJ24</accession>
<dbReference type="Gene3D" id="3.90.700.10">
    <property type="entry name" value="Succinate dehydrogenase/fumarate reductase flavoprotein, catalytic domain"/>
    <property type="match status" value="1"/>
</dbReference>
<comment type="similarity">
    <text evidence="3">Belongs to the FAD-dependent oxidoreductase 2 family. NadB subfamily.</text>
</comment>
<comment type="catalytic activity">
    <reaction evidence="11">
        <text>L-aspartate + O2 = iminosuccinate + H2O2</text>
        <dbReference type="Rhea" id="RHEA:25876"/>
        <dbReference type="ChEBI" id="CHEBI:15379"/>
        <dbReference type="ChEBI" id="CHEBI:16240"/>
        <dbReference type="ChEBI" id="CHEBI:29991"/>
        <dbReference type="ChEBI" id="CHEBI:77875"/>
        <dbReference type="EC" id="1.4.3.16"/>
    </reaction>
    <physiologicalReaction direction="left-to-right" evidence="11">
        <dbReference type="Rhea" id="RHEA:25877"/>
    </physiologicalReaction>
</comment>
<reference evidence="13 14" key="1">
    <citation type="submission" date="2018-03" db="EMBL/GenBank/DDBJ databases">
        <title>Genome sequence of Clostridium vincentii DSM 10228.</title>
        <authorList>
            <person name="Poehlein A."/>
            <person name="Daniel R."/>
        </authorList>
    </citation>
    <scope>NUCLEOTIDE SEQUENCE [LARGE SCALE GENOMIC DNA]</scope>
    <source>
        <strain evidence="13 14">DSM 10228</strain>
    </source>
</reference>
<keyword evidence="6" id="KW-0285">Flavoprotein</keyword>
<comment type="caution">
    <text evidence="13">The sequence shown here is derived from an EMBL/GenBank/DDBJ whole genome shotgun (WGS) entry which is preliminary data.</text>
</comment>
<dbReference type="InterPro" id="IPR036188">
    <property type="entry name" value="FAD/NAD-bd_sf"/>
</dbReference>
<comment type="pathway">
    <text evidence="2">Cofactor biosynthesis; NAD(+) biosynthesis; iminoaspartate from L-aspartate (oxidase route): step 1/1.</text>
</comment>
<evidence type="ECO:0000313" key="14">
    <source>
        <dbReference type="Proteomes" id="UP000239471"/>
    </source>
</evidence>
<dbReference type="Proteomes" id="UP000239471">
    <property type="component" value="Unassembled WGS sequence"/>
</dbReference>
<evidence type="ECO:0000256" key="1">
    <source>
        <dbReference type="ARBA" id="ARBA00001974"/>
    </source>
</evidence>
<evidence type="ECO:0000256" key="7">
    <source>
        <dbReference type="ARBA" id="ARBA00022642"/>
    </source>
</evidence>
<evidence type="ECO:0000256" key="10">
    <source>
        <dbReference type="ARBA" id="ARBA00030386"/>
    </source>
</evidence>
<name>A0A2T0BJ24_9CLOT</name>
<keyword evidence="8" id="KW-0274">FAD</keyword>
<evidence type="ECO:0000313" key="13">
    <source>
        <dbReference type="EMBL" id="PRR83871.1"/>
    </source>
</evidence>
<dbReference type="UniPathway" id="UPA00253">
    <property type="reaction ID" value="UER00326"/>
</dbReference>
<dbReference type="GO" id="GO:0008734">
    <property type="term" value="F:L-aspartate oxidase activity"/>
    <property type="evidence" value="ECO:0007669"/>
    <property type="project" value="UniProtKB-EC"/>
</dbReference>
<dbReference type="PRINTS" id="PR00368">
    <property type="entry name" value="FADPNR"/>
</dbReference>
<keyword evidence="7" id="KW-0662">Pyridine nucleotide biosynthesis</keyword>